<accession>U1X7U1</accession>
<evidence type="ECO:0000313" key="3">
    <source>
        <dbReference type="Proteomes" id="UP000016511"/>
    </source>
</evidence>
<sequence>MYNDEFILRTFQFFVNIHFESALIFLVSAWIPLHSIIKNPLYITRESSMQ</sequence>
<keyword evidence="1" id="KW-0812">Transmembrane</keyword>
<dbReference type="STRING" id="649747.HMPREF0083_01311"/>
<reference evidence="2 3" key="1">
    <citation type="submission" date="2013-08" db="EMBL/GenBank/DDBJ databases">
        <authorList>
            <person name="Weinstock G."/>
            <person name="Sodergren E."/>
            <person name="Wylie T."/>
            <person name="Fulton L."/>
            <person name="Fulton R."/>
            <person name="Fronick C."/>
            <person name="O'Laughlin M."/>
            <person name="Godfrey J."/>
            <person name="Miner T."/>
            <person name="Herter B."/>
            <person name="Appelbaum E."/>
            <person name="Cordes M."/>
            <person name="Lek S."/>
            <person name="Wollam A."/>
            <person name="Pepin K.H."/>
            <person name="Palsikar V.B."/>
            <person name="Mitreva M."/>
            <person name="Wilson R.K."/>
        </authorList>
    </citation>
    <scope>NUCLEOTIDE SEQUENCE [LARGE SCALE GENOMIC DNA]</scope>
    <source>
        <strain evidence="2 3">ATCC 12856</strain>
    </source>
</reference>
<evidence type="ECO:0000313" key="2">
    <source>
        <dbReference type="EMBL" id="ERI10608.1"/>
    </source>
</evidence>
<gene>
    <name evidence="2" type="ORF">HMPREF0083_01311</name>
</gene>
<protein>
    <submittedName>
        <fullName evidence="2">Uncharacterized protein</fullName>
    </submittedName>
</protein>
<proteinExistence type="predicted"/>
<organism evidence="2 3">
    <name type="scientific">Aneurinibacillus aneurinilyticus ATCC 12856</name>
    <dbReference type="NCBI Taxonomy" id="649747"/>
    <lineage>
        <taxon>Bacteria</taxon>
        <taxon>Bacillati</taxon>
        <taxon>Bacillota</taxon>
        <taxon>Bacilli</taxon>
        <taxon>Bacillales</taxon>
        <taxon>Paenibacillaceae</taxon>
        <taxon>Aneurinibacillus group</taxon>
        <taxon>Aneurinibacillus</taxon>
    </lineage>
</organism>
<feature type="transmembrane region" description="Helical" evidence="1">
    <location>
        <begin position="6"/>
        <end position="31"/>
    </location>
</feature>
<keyword evidence="1" id="KW-1133">Transmembrane helix</keyword>
<name>U1X7U1_ANEAE</name>
<dbReference type="AlphaFoldDB" id="U1X7U1"/>
<dbReference type="EMBL" id="AWSJ01000089">
    <property type="protein sequence ID" value="ERI10608.1"/>
    <property type="molecule type" value="Genomic_DNA"/>
</dbReference>
<evidence type="ECO:0000256" key="1">
    <source>
        <dbReference type="SAM" id="Phobius"/>
    </source>
</evidence>
<keyword evidence="1" id="KW-0472">Membrane</keyword>
<comment type="caution">
    <text evidence="2">The sequence shown here is derived from an EMBL/GenBank/DDBJ whole genome shotgun (WGS) entry which is preliminary data.</text>
</comment>
<keyword evidence="3" id="KW-1185">Reference proteome</keyword>
<dbReference type="HOGENOM" id="CLU_3113983_0_0_9"/>
<dbReference type="Proteomes" id="UP000016511">
    <property type="component" value="Unassembled WGS sequence"/>
</dbReference>